<dbReference type="AlphaFoldDB" id="A0A8R1IIA6"/>
<organism evidence="2 3">
    <name type="scientific">Caenorhabditis japonica</name>
    <dbReference type="NCBI Taxonomy" id="281687"/>
    <lineage>
        <taxon>Eukaryota</taxon>
        <taxon>Metazoa</taxon>
        <taxon>Ecdysozoa</taxon>
        <taxon>Nematoda</taxon>
        <taxon>Chromadorea</taxon>
        <taxon>Rhabditida</taxon>
        <taxon>Rhabditina</taxon>
        <taxon>Rhabditomorpha</taxon>
        <taxon>Rhabditoidea</taxon>
        <taxon>Rhabditidae</taxon>
        <taxon>Peloderinae</taxon>
        <taxon>Caenorhabditis</taxon>
    </lineage>
</organism>
<evidence type="ECO:0000313" key="3">
    <source>
        <dbReference type="Proteomes" id="UP000005237"/>
    </source>
</evidence>
<evidence type="ECO:0008006" key="4">
    <source>
        <dbReference type="Google" id="ProtNLM"/>
    </source>
</evidence>
<dbReference type="Proteomes" id="UP000005237">
    <property type="component" value="Unassembled WGS sequence"/>
</dbReference>
<reference evidence="2" key="2">
    <citation type="submission" date="2022-06" db="UniProtKB">
        <authorList>
            <consortium name="EnsemblMetazoa"/>
        </authorList>
    </citation>
    <scope>IDENTIFICATION</scope>
    <source>
        <strain evidence="2">DF5081</strain>
    </source>
</reference>
<name>A0A8R1IIA6_CAEJA</name>
<dbReference type="SUPFAM" id="SSF46689">
    <property type="entry name" value="Homeodomain-like"/>
    <property type="match status" value="1"/>
</dbReference>
<comment type="subcellular location">
    <subcellularLocation>
        <location evidence="1">Nucleus</location>
    </subcellularLocation>
</comment>
<dbReference type="EnsemblMetazoa" id="CJA35226.1">
    <property type="protein sequence ID" value="CJA35226.1"/>
    <property type="gene ID" value="WBGene00211073"/>
</dbReference>
<reference evidence="3" key="1">
    <citation type="submission" date="2010-08" db="EMBL/GenBank/DDBJ databases">
        <authorList>
            <consortium name="Caenorhabditis japonica Sequencing Consortium"/>
            <person name="Wilson R.K."/>
        </authorList>
    </citation>
    <scope>NUCLEOTIDE SEQUENCE [LARGE SCALE GENOMIC DNA]</scope>
    <source>
        <strain evidence="3">DF5081</strain>
    </source>
</reference>
<sequence>MCPYVCLYVLRYGKKTFGKSGLTLIALAGMLNVTEACISQFLKRWKAQGGCRSSHRTGRPFVTYRYDDRNILKTSRTNPGLTAPAISREVFLNSVSPPSVSTGNVVQILLKSW</sequence>
<proteinExistence type="predicted"/>
<protein>
    <recommendedName>
        <fullName evidence="4">Paired domain-containing protein</fullName>
    </recommendedName>
</protein>
<evidence type="ECO:0000256" key="1">
    <source>
        <dbReference type="ARBA" id="ARBA00004123"/>
    </source>
</evidence>
<evidence type="ECO:0000313" key="2">
    <source>
        <dbReference type="EnsemblMetazoa" id="CJA35226.1"/>
    </source>
</evidence>
<keyword evidence="3" id="KW-1185">Reference proteome</keyword>
<accession>A0A8R1IIA6</accession>
<dbReference type="InterPro" id="IPR009057">
    <property type="entry name" value="Homeodomain-like_sf"/>
</dbReference>
<dbReference type="GO" id="GO:0005634">
    <property type="term" value="C:nucleus"/>
    <property type="evidence" value="ECO:0007669"/>
    <property type="project" value="UniProtKB-SubCell"/>
</dbReference>